<dbReference type="RefSeq" id="WP_160820499.1">
    <property type="nucleotide sequence ID" value="NZ_JBHSXE010000001.1"/>
</dbReference>
<name>A0ABW2CG44_9ACTN</name>
<accession>A0ABW2CG44</accession>
<protein>
    <submittedName>
        <fullName evidence="3">DUF6585 family protein</fullName>
    </submittedName>
</protein>
<dbReference type="Proteomes" id="UP001596380">
    <property type="component" value="Unassembled WGS sequence"/>
</dbReference>
<evidence type="ECO:0000313" key="4">
    <source>
        <dbReference type="Proteomes" id="UP001596380"/>
    </source>
</evidence>
<reference evidence="4" key="1">
    <citation type="journal article" date="2019" name="Int. J. Syst. Evol. Microbiol.">
        <title>The Global Catalogue of Microorganisms (GCM) 10K type strain sequencing project: providing services to taxonomists for standard genome sequencing and annotation.</title>
        <authorList>
            <consortium name="The Broad Institute Genomics Platform"/>
            <consortium name="The Broad Institute Genome Sequencing Center for Infectious Disease"/>
            <person name="Wu L."/>
            <person name="Ma J."/>
        </authorList>
    </citation>
    <scope>NUCLEOTIDE SEQUENCE [LARGE SCALE GENOMIC DNA]</scope>
    <source>
        <strain evidence="4">JCM 3369</strain>
    </source>
</reference>
<evidence type="ECO:0000256" key="2">
    <source>
        <dbReference type="SAM" id="Phobius"/>
    </source>
</evidence>
<feature type="transmembrane region" description="Helical" evidence="2">
    <location>
        <begin position="59"/>
        <end position="81"/>
    </location>
</feature>
<sequence length="306" mass="32009">MHLSQPVLEHADARRLGDPIRSFDSRVARRRARAWLALLVLAGAGLVPAALMYLSAGRWALGVPAAALAVAYLGGGAWIAANGAPFARARAVHLFTGGLVVADGGGVHGYGWDDLVSVTVTGVLRHAGGRTGLRTRGRAERAEGRTRWRFTVVAVGGRTLRFGDELPGVRSLGETVAAEVTRRMVPRCLALLAAGDAVRFGPFTADRDGIEKEDERVAWTDLREASVENGLVVVRSWGGGPVLAATAGQTPDAFALVELARQIRRLIALANAEAAQAPAQPVNGASGRSGAGRGAGRVPQHGVRHA</sequence>
<keyword evidence="2" id="KW-1133">Transmembrane helix</keyword>
<feature type="transmembrane region" description="Helical" evidence="2">
    <location>
        <begin position="34"/>
        <end position="53"/>
    </location>
</feature>
<proteinExistence type="predicted"/>
<keyword evidence="2" id="KW-0472">Membrane</keyword>
<keyword evidence="2" id="KW-0812">Transmembrane</keyword>
<feature type="region of interest" description="Disordered" evidence="1">
    <location>
        <begin position="277"/>
        <end position="306"/>
    </location>
</feature>
<evidence type="ECO:0000313" key="3">
    <source>
        <dbReference type="EMBL" id="MFC6879975.1"/>
    </source>
</evidence>
<comment type="caution">
    <text evidence="3">The sequence shown here is derived from an EMBL/GenBank/DDBJ whole genome shotgun (WGS) entry which is preliminary data.</text>
</comment>
<dbReference type="EMBL" id="JBHSXS010000004">
    <property type="protein sequence ID" value="MFC6879975.1"/>
    <property type="molecule type" value="Genomic_DNA"/>
</dbReference>
<dbReference type="Pfam" id="PF20226">
    <property type="entry name" value="DUF6585"/>
    <property type="match status" value="1"/>
</dbReference>
<feature type="compositionally biased region" description="Low complexity" evidence="1">
    <location>
        <begin position="277"/>
        <end position="286"/>
    </location>
</feature>
<evidence type="ECO:0000256" key="1">
    <source>
        <dbReference type="SAM" id="MobiDB-lite"/>
    </source>
</evidence>
<keyword evidence="4" id="KW-1185">Reference proteome</keyword>
<dbReference type="InterPro" id="IPR046492">
    <property type="entry name" value="DUF6585"/>
</dbReference>
<gene>
    <name evidence="3" type="ORF">ACFQKB_09390</name>
</gene>
<organism evidence="3 4">
    <name type="scientific">Actinomadura yumaensis</name>
    <dbReference type="NCBI Taxonomy" id="111807"/>
    <lineage>
        <taxon>Bacteria</taxon>
        <taxon>Bacillati</taxon>
        <taxon>Actinomycetota</taxon>
        <taxon>Actinomycetes</taxon>
        <taxon>Streptosporangiales</taxon>
        <taxon>Thermomonosporaceae</taxon>
        <taxon>Actinomadura</taxon>
    </lineage>
</organism>